<dbReference type="EMBL" id="BTRK01000004">
    <property type="protein sequence ID" value="GMR50345.1"/>
    <property type="molecule type" value="Genomic_DNA"/>
</dbReference>
<feature type="region of interest" description="Disordered" evidence="1">
    <location>
        <begin position="89"/>
        <end position="110"/>
    </location>
</feature>
<evidence type="ECO:0000313" key="2">
    <source>
        <dbReference type="EMBL" id="GMR50345.1"/>
    </source>
</evidence>
<name>A0AAN5CTP0_9BILA</name>
<keyword evidence="3" id="KW-1185">Reference proteome</keyword>
<evidence type="ECO:0000256" key="1">
    <source>
        <dbReference type="SAM" id="MobiDB-lite"/>
    </source>
</evidence>
<evidence type="ECO:0000313" key="3">
    <source>
        <dbReference type="Proteomes" id="UP001328107"/>
    </source>
</evidence>
<reference evidence="3" key="1">
    <citation type="submission" date="2022-10" db="EMBL/GenBank/DDBJ databases">
        <title>Genome assembly of Pristionchus species.</title>
        <authorList>
            <person name="Yoshida K."/>
            <person name="Sommer R.J."/>
        </authorList>
    </citation>
    <scope>NUCLEOTIDE SEQUENCE [LARGE SCALE GENOMIC DNA]</scope>
    <source>
        <strain evidence="3">RS5460</strain>
    </source>
</reference>
<accession>A0AAN5CTP0</accession>
<comment type="caution">
    <text evidence="2">The sequence shown here is derived from an EMBL/GenBank/DDBJ whole genome shotgun (WGS) entry which is preliminary data.</text>
</comment>
<gene>
    <name evidence="2" type="ORF">PMAYCL1PPCAC_20540</name>
</gene>
<sequence length="110" mass="11481">ALGYGLPRLCGSCSGAALAAAAVNINGYSISNRALEGGDEPKTFVAALYQEVICSVVEMLNRGLGSTATDAAFTHINVNHRSFRTYSASWKPARPKHQLQNGAATGAAQQ</sequence>
<dbReference type="Proteomes" id="UP001328107">
    <property type="component" value="Unassembled WGS sequence"/>
</dbReference>
<feature type="non-terminal residue" evidence="2">
    <location>
        <position position="1"/>
    </location>
</feature>
<proteinExistence type="predicted"/>
<dbReference type="AlphaFoldDB" id="A0AAN5CTP0"/>
<protein>
    <submittedName>
        <fullName evidence="2">Uncharacterized protein</fullName>
    </submittedName>
</protein>
<organism evidence="2 3">
    <name type="scientific">Pristionchus mayeri</name>
    <dbReference type="NCBI Taxonomy" id="1317129"/>
    <lineage>
        <taxon>Eukaryota</taxon>
        <taxon>Metazoa</taxon>
        <taxon>Ecdysozoa</taxon>
        <taxon>Nematoda</taxon>
        <taxon>Chromadorea</taxon>
        <taxon>Rhabditida</taxon>
        <taxon>Rhabditina</taxon>
        <taxon>Diplogasteromorpha</taxon>
        <taxon>Diplogasteroidea</taxon>
        <taxon>Neodiplogasteridae</taxon>
        <taxon>Pristionchus</taxon>
    </lineage>
</organism>
<feature type="compositionally biased region" description="Polar residues" evidence="1">
    <location>
        <begin position="98"/>
        <end position="110"/>
    </location>
</feature>
<feature type="non-terminal residue" evidence="2">
    <location>
        <position position="110"/>
    </location>
</feature>